<evidence type="ECO:0008006" key="3">
    <source>
        <dbReference type="Google" id="ProtNLM"/>
    </source>
</evidence>
<dbReference type="Proteomes" id="UP000198908">
    <property type="component" value="Unassembled WGS sequence"/>
</dbReference>
<organism evidence="1 2">
    <name type="scientific">Paraburkholderia lycopersici</name>
    <dbReference type="NCBI Taxonomy" id="416944"/>
    <lineage>
        <taxon>Bacteria</taxon>
        <taxon>Pseudomonadati</taxon>
        <taxon>Pseudomonadota</taxon>
        <taxon>Betaproteobacteria</taxon>
        <taxon>Burkholderiales</taxon>
        <taxon>Burkholderiaceae</taxon>
        <taxon>Paraburkholderia</taxon>
    </lineage>
</organism>
<reference evidence="2" key="1">
    <citation type="submission" date="2016-09" db="EMBL/GenBank/DDBJ databases">
        <authorList>
            <person name="Varghese N."/>
            <person name="Submissions S."/>
        </authorList>
    </citation>
    <scope>NUCLEOTIDE SEQUENCE [LARGE SCALE GENOMIC DNA]</scope>
    <source>
        <strain evidence="2">TNe-862</strain>
    </source>
</reference>
<accession>A0A1G7D0S9</accession>
<gene>
    <name evidence="1" type="ORF">SAMN05421548_14919</name>
</gene>
<protein>
    <recommendedName>
        <fullName evidence="3">Transposase IS116/IS110/IS902 family protein</fullName>
    </recommendedName>
</protein>
<dbReference type="STRING" id="416944.SAMN05421548_14919"/>
<dbReference type="EMBL" id="FMYQ01000049">
    <property type="protein sequence ID" value="SDE44335.1"/>
    <property type="molecule type" value="Genomic_DNA"/>
</dbReference>
<sequence length="54" mass="6241">MVRMGSDPGTRAYVERRTREGMSNKEIHRCLKRYIVRELYALILADLADSARTA</sequence>
<evidence type="ECO:0000313" key="1">
    <source>
        <dbReference type="EMBL" id="SDE44335.1"/>
    </source>
</evidence>
<keyword evidence="2" id="KW-1185">Reference proteome</keyword>
<evidence type="ECO:0000313" key="2">
    <source>
        <dbReference type="Proteomes" id="UP000198908"/>
    </source>
</evidence>
<proteinExistence type="predicted"/>
<name>A0A1G7D0S9_9BURK</name>
<dbReference type="AlphaFoldDB" id="A0A1G7D0S9"/>